<keyword evidence="8" id="KW-1185">Reference proteome</keyword>
<feature type="signal peptide" evidence="5">
    <location>
        <begin position="1"/>
        <end position="17"/>
    </location>
</feature>
<comment type="caution">
    <text evidence="7">The sequence shown here is derived from an EMBL/GenBank/DDBJ whole genome shotgun (WGS) entry which is preliminary data.</text>
</comment>
<dbReference type="PROSITE" id="PS50887">
    <property type="entry name" value="GGDEF"/>
    <property type="match status" value="1"/>
</dbReference>
<keyword evidence="4" id="KW-0812">Transmembrane</keyword>
<sequence>MARAASLLCLLAGVAFAATPESSDSSQLLARADAIKTVDNTAFAKLLEQLDKNTANLSEAQKWTLRYLHAWELGYTGQFVKAKPELEVIARQAPDNTMRINATASLINILGFGHHYEEAFAQLDQGLDELPRVSDKNARFHLMAEAAQLLIGAGQYDLATSYTDQIIADYPDGRNGCIGRYLKVHANFLDGRMRASDLDAQQGLETCVKAGENMWTDAIRRDVANFAIQQGRIPEAIRLLQNSYANVVGYHYPELTAEYDALLAQAYWETNDSAHAEKFALDTVDIAKKDDYTQPLSTAYELLFQIARQQGDLRNAVTYREKFVAADKDHVDELREKALAYQFAKQQVEIKKSQLEELNKKNQILQLQRALDHKAVETSRLYIALLLTVLASIGFLLYRLKRSQLRFMRLARRDGLTGIFNRQHFVDEAEQALRYTAKSMRGACLILIDMDHFKLINDTHGHTVGDQVLRRAVTMCQRYLRSCDVFGRLGGEEFGILLPECTPTQALYRAEQIRAAIHATTEDEPQDIPISASFGIASADHYGYELRKLLIAADDALYSAKREGRNRVVMSETDTDAVSPSSERATG</sequence>
<dbReference type="InterPro" id="IPR029787">
    <property type="entry name" value="Nucleotide_cyclase"/>
</dbReference>
<evidence type="ECO:0000256" key="3">
    <source>
        <dbReference type="SAM" id="Coils"/>
    </source>
</evidence>
<dbReference type="InterPro" id="IPR000160">
    <property type="entry name" value="GGDEF_dom"/>
</dbReference>
<dbReference type="Gene3D" id="1.25.40.10">
    <property type="entry name" value="Tetratricopeptide repeat domain"/>
    <property type="match status" value="2"/>
</dbReference>
<dbReference type="Proteomes" id="UP001620405">
    <property type="component" value="Unassembled WGS sequence"/>
</dbReference>
<dbReference type="Gene3D" id="3.30.70.270">
    <property type="match status" value="1"/>
</dbReference>
<dbReference type="InterPro" id="IPR011990">
    <property type="entry name" value="TPR-like_helical_dom_sf"/>
</dbReference>
<dbReference type="NCBIfam" id="TIGR00254">
    <property type="entry name" value="GGDEF"/>
    <property type="match status" value="1"/>
</dbReference>
<keyword evidence="4" id="KW-0472">Membrane</keyword>
<evidence type="ECO:0000259" key="6">
    <source>
        <dbReference type="PROSITE" id="PS50887"/>
    </source>
</evidence>
<evidence type="ECO:0000313" key="8">
    <source>
        <dbReference type="Proteomes" id="UP001620405"/>
    </source>
</evidence>
<feature type="coiled-coil region" evidence="3">
    <location>
        <begin position="341"/>
        <end position="368"/>
    </location>
</feature>
<dbReference type="SMART" id="SM00267">
    <property type="entry name" value="GGDEF"/>
    <property type="match status" value="1"/>
</dbReference>
<evidence type="ECO:0000313" key="7">
    <source>
        <dbReference type="EMBL" id="MFK2873087.1"/>
    </source>
</evidence>
<protein>
    <recommendedName>
        <fullName evidence="1">diguanylate cyclase</fullName>
        <ecNumber evidence="1">2.7.7.65</ecNumber>
    </recommendedName>
</protein>
<dbReference type="EC" id="2.7.7.65" evidence="1"/>
<proteinExistence type="predicted"/>
<gene>
    <name evidence="7" type="ORF">ISP13_06035</name>
</gene>
<dbReference type="Pfam" id="PF00990">
    <property type="entry name" value="GGDEF"/>
    <property type="match status" value="1"/>
</dbReference>
<accession>A0ABW8IT06</accession>
<keyword evidence="4" id="KW-1133">Transmembrane helix</keyword>
<dbReference type="SUPFAM" id="SSF48452">
    <property type="entry name" value="TPR-like"/>
    <property type="match status" value="2"/>
</dbReference>
<keyword evidence="3" id="KW-0175">Coiled coil</keyword>
<dbReference type="PANTHER" id="PTHR45138">
    <property type="entry name" value="REGULATORY COMPONENTS OF SENSORY TRANSDUCTION SYSTEM"/>
    <property type="match status" value="1"/>
</dbReference>
<comment type="catalytic activity">
    <reaction evidence="2">
        <text>2 GTP = 3',3'-c-di-GMP + 2 diphosphate</text>
        <dbReference type="Rhea" id="RHEA:24898"/>
        <dbReference type="ChEBI" id="CHEBI:33019"/>
        <dbReference type="ChEBI" id="CHEBI:37565"/>
        <dbReference type="ChEBI" id="CHEBI:58805"/>
        <dbReference type="EC" id="2.7.7.65"/>
    </reaction>
</comment>
<dbReference type="EMBL" id="JADIKG010000011">
    <property type="protein sequence ID" value="MFK2873087.1"/>
    <property type="molecule type" value="Genomic_DNA"/>
</dbReference>
<keyword evidence="5" id="KW-0732">Signal</keyword>
<evidence type="ECO:0000256" key="2">
    <source>
        <dbReference type="ARBA" id="ARBA00034247"/>
    </source>
</evidence>
<organism evidence="7 8">
    <name type="scientific">Dyella lipolytica</name>
    <dbReference type="NCBI Taxonomy" id="1867835"/>
    <lineage>
        <taxon>Bacteria</taxon>
        <taxon>Pseudomonadati</taxon>
        <taxon>Pseudomonadota</taxon>
        <taxon>Gammaproteobacteria</taxon>
        <taxon>Lysobacterales</taxon>
        <taxon>Rhodanobacteraceae</taxon>
        <taxon>Dyella</taxon>
    </lineage>
</organism>
<evidence type="ECO:0000256" key="5">
    <source>
        <dbReference type="SAM" id="SignalP"/>
    </source>
</evidence>
<name>A0ABW8IT06_9GAMM</name>
<dbReference type="InterPro" id="IPR050469">
    <property type="entry name" value="Diguanylate_Cyclase"/>
</dbReference>
<dbReference type="SUPFAM" id="SSF55073">
    <property type="entry name" value="Nucleotide cyclase"/>
    <property type="match status" value="1"/>
</dbReference>
<feature type="transmembrane region" description="Helical" evidence="4">
    <location>
        <begin position="381"/>
        <end position="400"/>
    </location>
</feature>
<dbReference type="InterPro" id="IPR043128">
    <property type="entry name" value="Rev_trsase/Diguanyl_cyclase"/>
</dbReference>
<feature type="domain" description="GGDEF" evidence="6">
    <location>
        <begin position="441"/>
        <end position="573"/>
    </location>
</feature>
<evidence type="ECO:0000256" key="4">
    <source>
        <dbReference type="SAM" id="Phobius"/>
    </source>
</evidence>
<dbReference type="RefSeq" id="WP_284398261.1">
    <property type="nucleotide sequence ID" value="NZ_BSNQ01000003.1"/>
</dbReference>
<feature type="chain" id="PRO_5047385364" description="diguanylate cyclase" evidence="5">
    <location>
        <begin position="18"/>
        <end position="587"/>
    </location>
</feature>
<evidence type="ECO:0000256" key="1">
    <source>
        <dbReference type="ARBA" id="ARBA00012528"/>
    </source>
</evidence>
<reference evidence="7 8" key="1">
    <citation type="submission" date="2020-10" db="EMBL/GenBank/DDBJ databases">
        <title>Phylogeny of dyella-like bacteria.</title>
        <authorList>
            <person name="Fu J."/>
        </authorList>
    </citation>
    <scope>NUCLEOTIDE SEQUENCE [LARGE SCALE GENOMIC DNA]</scope>
    <source>
        <strain evidence="7 8">DHOB07</strain>
    </source>
</reference>
<dbReference type="PANTHER" id="PTHR45138:SF9">
    <property type="entry name" value="DIGUANYLATE CYCLASE DGCM-RELATED"/>
    <property type="match status" value="1"/>
</dbReference>
<dbReference type="CDD" id="cd01949">
    <property type="entry name" value="GGDEF"/>
    <property type="match status" value="1"/>
</dbReference>